<dbReference type="EMBL" id="BSUZ01000001">
    <property type="protein sequence ID" value="GMA88852.1"/>
    <property type="molecule type" value="Genomic_DNA"/>
</dbReference>
<comment type="catalytic activity">
    <reaction evidence="1">
        <text>Release of an N-terminal amino acid, Xaa-|-Yaa- from a peptide, amide or arylamide. Xaa is preferably Ala, but may be most amino acids including Pro (slow action). When a terminal hydrophobic residue is followed by a prolyl residue, the two may be released as an intact Xaa-Pro dipeptide.</text>
        <dbReference type="EC" id="3.4.11.2"/>
    </reaction>
</comment>
<evidence type="ECO:0000256" key="8">
    <source>
        <dbReference type="ARBA" id="ARBA00022801"/>
    </source>
</evidence>
<dbReference type="PANTHER" id="PTHR11533:SF297">
    <property type="entry name" value="AMINOPEPTIDASE N"/>
    <property type="match status" value="1"/>
</dbReference>
<keyword evidence="10" id="KW-0482">Metalloprotease</keyword>
<keyword evidence="17" id="KW-1185">Reference proteome</keyword>
<name>A0ABQ6JM36_9ACTN</name>
<evidence type="ECO:0000256" key="4">
    <source>
        <dbReference type="ARBA" id="ARBA00012564"/>
    </source>
</evidence>
<gene>
    <name evidence="16" type="ORF">GCM10025868_41020</name>
</gene>
<feature type="compositionally biased region" description="Basic residues" evidence="13">
    <location>
        <begin position="152"/>
        <end position="163"/>
    </location>
</feature>
<sequence length="328" mass="35973">MIVAGQPVGAPSWFPCNDRPDDKAVYRVQVTVEAAYAVVANGAPTGRRRGASTTTWTFAPTDPMATYLATLQIGRYTSVDLPDGGGVPQRLVAPASRQGAAARDVARQHDMLAVFAEPVRAVPVRHLHGRGHRRRARDPAGGAGAVGVRQQPPRRHRRPRAAGRARVAHQWFGNSLTVRSWHDIWLHEGFACYAEWLWSERSGGRSAAEHARTHHAALAALPADLVLADPGPDLMFDDRLYKRGALALQAIRTTCGDDVFFDVLRSWTALHRHGGVSTEPVHRAPARALPRSRRACSPRGCTTRRCRRCPSDHSRRTSSATARATRSR</sequence>
<evidence type="ECO:0000256" key="13">
    <source>
        <dbReference type="SAM" id="MobiDB-lite"/>
    </source>
</evidence>
<dbReference type="Proteomes" id="UP001157017">
    <property type="component" value="Unassembled WGS sequence"/>
</dbReference>
<keyword evidence="7" id="KW-0479">Metal-binding</keyword>
<reference evidence="17" key="1">
    <citation type="journal article" date="2019" name="Int. J. Syst. Evol. Microbiol.">
        <title>The Global Catalogue of Microorganisms (GCM) 10K type strain sequencing project: providing services to taxonomists for standard genome sequencing and annotation.</title>
        <authorList>
            <consortium name="The Broad Institute Genomics Platform"/>
            <consortium name="The Broad Institute Genome Sequencing Center for Infectious Disease"/>
            <person name="Wu L."/>
            <person name="Ma J."/>
        </authorList>
    </citation>
    <scope>NUCLEOTIDE SEQUENCE [LARGE SCALE GENOMIC DNA]</scope>
    <source>
        <strain evidence="17">NBRC 108730</strain>
    </source>
</reference>
<feature type="compositionally biased region" description="Basic residues" evidence="13">
    <location>
        <begin position="127"/>
        <end position="136"/>
    </location>
</feature>
<dbReference type="EC" id="3.4.11.2" evidence="4"/>
<evidence type="ECO:0000313" key="16">
    <source>
        <dbReference type="EMBL" id="GMA88852.1"/>
    </source>
</evidence>
<dbReference type="InterPro" id="IPR042097">
    <property type="entry name" value="Aminopeptidase_N-like_N_sf"/>
</dbReference>
<protein>
    <recommendedName>
        <fullName evidence="5">Aminopeptidase N</fullName>
        <ecNumber evidence="4">3.4.11.2</ecNumber>
    </recommendedName>
    <alternativeName>
        <fullName evidence="11">Alanine aminopeptidase</fullName>
    </alternativeName>
    <alternativeName>
        <fullName evidence="12">Lysyl aminopeptidase</fullName>
    </alternativeName>
</protein>
<evidence type="ECO:0000259" key="15">
    <source>
        <dbReference type="Pfam" id="PF17900"/>
    </source>
</evidence>
<evidence type="ECO:0000256" key="10">
    <source>
        <dbReference type="ARBA" id="ARBA00023049"/>
    </source>
</evidence>
<evidence type="ECO:0000256" key="7">
    <source>
        <dbReference type="ARBA" id="ARBA00022723"/>
    </source>
</evidence>
<evidence type="ECO:0000256" key="12">
    <source>
        <dbReference type="ARBA" id="ARBA00031533"/>
    </source>
</evidence>
<keyword evidence="9" id="KW-0862">Zinc</keyword>
<evidence type="ECO:0000256" key="3">
    <source>
        <dbReference type="ARBA" id="ARBA00010136"/>
    </source>
</evidence>
<dbReference type="InterPro" id="IPR050344">
    <property type="entry name" value="Peptidase_M1_aminopeptidases"/>
</dbReference>
<evidence type="ECO:0000256" key="2">
    <source>
        <dbReference type="ARBA" id="ARBA00001947"/>
    </source>
</evidence>
<organism evidence="16 17">
    <name type="scientific">Angustibacter aerolatus</name>
    <dbReference type="NCBI Taxonomy" id="1162965"/>
    <lineage>
        <taxon>Bacteria</taxon>
        <taxon>Bacillati</taxon>
        <taxon>Actinomycetota</taxon>
        <taxon>Actinomycetes</taxon>
        <taxon>Kineosporiales</taxon>
        <taxon>Kineosporiaceae</taxon>
    </lineage>
</organism>
<dbReference type="SUPFAM" id="SSF55486">
    <property type="entry name" value="Metalloproteases ('zincins'), catalytic domain"/>
    <property type="match status" value="1"/>
</dbReference>
<feature type="domain" description="Peptidase M1 membrane alanine aminopeptidase" evidence="14">
    <location>
        <begin position="167"/>
        <end position="280"/>
    </location>
</feature>
<evidence type="ECO:0000256" key="11">
    <source>
        <dbReference type="ARBA" id="ARBA00029811"/>
    </source>
</evidence>
<dbReference type="SUPFAM" id="SSF63737">
    <property type="entry name" value="Leukotriene A4 hydrolase N-terminal domain"/>
    <property type="match status" value="1"/>
</dbReference>
<proteinExistence type="inferred from homology"/>
<dbReference type="InterPro" id="IPR014782">
    <property type="entry name" value="Peptidase_M1_dom"/>
</dbReference>
<comment type="cofactor">
    <cofactor evidence="2">
        <name>Zn(2+)</name>
        <dbReference type="ChEBI" id="CHEBI:29105"/>
    </cofactor>
</comment>
<evidence type="ECO:0000313" key="17">
    <source>
        <dbReference type="Proteomes" id="UP001157017"/>
    </source>
</evidence>
<accession>A0ABQ6JM36</accession>
<evidence type="ECO:0000256" key="5">
    <source>
        <dbReference type="ARBA" id="ARBA00015611"/>
    </source>
</evidence>
<evidence type="ECO:0000256" key="9">
    <source>
        <dbReference type="ARBA" id="ARBA00022833"/>
    </source>
</evidence>
<dbReference type="PANTHER" id="PTHR11533">
    <property type="entry name" value="PROTEASE M1 ZINC METALLOPROTEASE"/>
    <property type="match status" value="1"/>
</dbReference>
<evidence type="ECO:0000259" key="14">
    <source>
        <dbReference type="Pfam" id="PF01433"/>
    </source>
</evidence>
<dbReference type="Pfam" id="PF17900">
    <property type="entry name" value="Peptidase_M1_N"/>
    <property type="match status" value="1"/>
</dbReference>
<evidence type="ECO:0000256" key="6">
    <source>
        <dbReference type="ARBA" id="ARBA00022670"/>
    </source>
</evidence>
<comment type="similarity">
    <text evidence="3">Belongs to the peptidase M1 family.</text>
</comment>
<evidence type="ECO:0000256" key="1">
    <source>
        <dbReference type="ARBA" id="ARBA00000098"/>
    </source>
</evidence>
<dbReference type="InterPro" id="IPR001930">
    <property type="entry name" value="Peptidase_M1"/>
</dbReference>
<dbReference type="Pfam" id="PF01433">
    <property type="entry name" value="Peptidase_M1"/>
    <property type="match status" value="1"/>
</dbReference>
<comment type="caution">
    <text evidence="16">The sequence shown here is derived from an EMBL/GenBank/DDBJ whole genome shotgun (WGS) entry which is preliminary data.</text>
</comment>
<dbReference type="Gene3D" id="1.10.390.10">
    <property type="entry name" value="Neutral Protease Domain 2"/>
    <property type="match status" value="1"/>
</dbReference>
<keyword evidence="6" id="KW-0645">Protease</keyword>
<feature type="domain" description="Aminopeptidase N-like N-terminal" evidence="15">
    <location>
        <begin position="6"/>
        <end position="68"/>
    </location>
</feature>
<dbReference type="InterPro" id="IPR045357">
    <property type="entry name" value="Aminopeptidase_N-like_N"/>
</dbReference>
<keyword evidence="8" id="KW-0378">Hydrolase</keyword>
<feature type="compositionally biased region" description="Low complexity" evidence="13">
    <location>
        <begin position="317"/>
        <end position="328"/>
    </location>
</feature>
<dbReference type="Gene3D" id="2.60.40.1730">
    <property type="entry name" value="tricorn interacting facor f3 domain"/>
    <property type="match status" value="1"/>
</dbReference>
<dbReference type="InterPro" id="IPR027268">
    <property type="entry name" value="Peptidase_M4/M1_CTD_sf"/>
</dbReference>
<dbReference type="PRINTS" id="PR00756">
    <property type="entry name" value="ALADIPTASE"/>
</dbReference>
<feature type="region of interest" description="Disordered" evidence="13">
    <location>
        <begin position="127"/>
        <end position="163"/>
    </location>
</feature>
<feature type="region of interest" description="Disordered" evidence="13">
    <location>
        <begin position="307"/>
        <end position="328"/>
    </location>
</feature>